<comment type="function">
    <text evidence="9">Glucanases play a role in cell expansion during growth, in cell-cell fusion during mating, and in spore release during sporulation. This enzyme may be involved in beta-glucan degradation. Active on laminarin and lichenan.</text>
</comment>
<keyword evidence="7" id="KW-0961">Cell wall biogenesis/degradation</keyword>
<evidence type="ECO:0000256" key="2">
    <source>
        <dbReference type="ARBA" id="ARBA00022475"/>
    </source>
</evidence>
<dbReference type="EMBL" id="JAAVJI010000009">
    <property type="protein sequence ID" value="NJP02184.1"/>
    <property type="molecule type" value="Genomic_DNA"/>
</dbReference>
<gene>
    <name evidence="13" type="ORF">HBH25_15145</name>
</gene>
<keyword evidence="14" id="KW-1185">Reference proteome</keyword>
<evidence type="ECO:0000256" key="9">
    <source>
        <dbReference type="ARBA" id="ARBA00037649"/>
    </source>
</evidence>
<evidence type="ECO:0000256" key="8">
    <source>
        <dbReference type="ARBA" id="ARBA00023326"/>
    </source>
</evidence>
<dbReference type="InterPro" id="IPR017853">
    <property type="entry name" value="GH"/>
</dbReference>
<comment type="caution">
    <text evidence="13">The sequence shown here is derived from an EMBL/GenBank/DDBJ whole genome shotgun (WGS) entry which is preliminary data.</text>
</comment>
<feature type="transmembrane region" description="Helical" evidence="12">
    <location>
        <begin position="347"/>
        <end position="367"/>
    </location>
</feature>
<feature type="transmembrane region" description="Helical" evidence="12">
    <location>
        <begin position="379"/>
        <end position="398"/>
    </location>
</feature>
<dbReference type="SUPFAM" id="SSF51445">
    <property type="entry name" value="(Trans)glycosidases"/>
    <property type="match status" value="1"/>
</dbReference>
<reference evidence="13 14" key="1">
    <citation type="submission" date="2020-03" db="EMBL/GenBank/DDBJ databases">
        <authorList>
            <person name="Wang L."/>
            <person name="He N."/>
            <person name="Li Y."/>
            <person name="Fang Y."/>
            <person name="Zhang F."/>
        </authorList>
    </citation>
    <scope>NUCLEOTIDE SEQUENCE [LARGE SCALE GENOMIC DNA]</scope>
    <source>
        <strain evidence="14">hsmgli-8</strain>
    </source>
</reference>
<proteinExistence type="predicted"/>
<protein>
    <recommendedName>
        <fullName evidence="11">Endo-1,3-beta-glucanase btgC</fullName>
    </recommendedName>
    <alternativeName>
        <fullName evidence="10">Laminarinase btgC</fullName>
    </alternativeName>
</protein>
<dbReference type="Gene3D" id="3.20.20.80">
    <property type="entry name" value="Glycosidases"/>
    <property type="match status" value="1"/>
</dbReference>
<evidence type="ECO:0000256" key="6">
    <source>
        <dbReference type="ARBA" id="ARBA00023277"/>
    </source>
</evidence>
<evidence type="ECO:0000256" key="1">
    <source>
        <dbReference type="ARBA" id="ARBA00004236"/>
    </source>
</evidence>
<keyword evidence="6" id="KW-0119">Carbohydrate metabolism</keyword>
<name>A0ABX0YIL2_9PSED</name>
<keyword evidence="12" id="KW-0812">Transmembrane</keyword>
<dbReference type="Proteomes" id="UP000746535">
    <property type="component" value="Unassembled WGS sequence"/>
</dbReference>
<evidence type="ECO:0000256" key="4">
    <source>
        <dbReference type="ARBA" id="ARBA00023136"/>
    </source>
</evidence>
<keyword evidence="2" id="KW-1003">Cell membrane</keyword>
<evidence type="ECO:0000256" key="7">
    <source>
        <dbReference type="ARBA" id="ARBA00023316"/>
    </source>
</evidence>
<evidence type="ECO:0000256" key="3">
    <source>
        <dbReference type="ARBA" id="ARBA00022801"/>
    </source>
</evidence>
<keyword evidence="12" id="KW-1133">Transmembrane helix</keyword>
<comment type="subcellular location">
    <subcellularLocation>
        <location evidence="1">Cell membrane</location>
    </subcellularLocation>
</comment>
<evidence type="ECO:0000256" key="5">
    <source>
        <dbReference type="ARBA" id="ARBA00023180"/>
    </source>
</evidence>
<dbReference type="PANTHER" id="PTHR16631">
    <property type="entry name" value="GLUCAN 1,3-BETA-GLUCOSIDASE"/>
    <property type="match status" value="1"/>
</dbReference>
<accession>A0ABX0YIL2</accession>
<keyword evidence="5" id="KW-0325">Glycoprotein</keyword>
<keyword evidence="8" id="KW-0624">Polysaccharide degradation</keyword>
<keyword evidence="4 12" id="KW-0472">Membrane</keyword>
<dbReference type="RefSeq" id="WP_168084764.1">
    <property type="nucleotide sequence ID" value="NZ_JAAVJI010000009.1"/>
</dbReference>
<dbReference type="InterPro" id="IPR050732">
    <property type="entry name" value="Beta-glucan_modifiers"/>
</dbReference>
<evidence type="ECO:0000313" key="14">
    <source>
        <dbReference type="Proteomes" id="UP000746535"/>
    </source>
</evidence>
<feature type="transmembrane region" description="Helical" evidence="12">
    <location>
        <begin position="321"/>
        <end position="340"/>
    </location>
</feature>
<sequence length="518" mass="57042">MRTTPSPSWLLWCASSVLAACALLAFWFQLGRPVPLPDATAPGTRLQCASYSPFGKDQSPFDQPMALRPAQLDEDLALLSTRFACLRTYSMTGLEGLPLLARKHGLKLMLGAWVNSNPADTQKEVDALVKAANAYPDVVTAVIVGNEVLLRKEATGERMAALIREVKGQVRQPVTYADVWEYWARYPQVAPEVDFLMVHLLPYWEDVPYGVDTALAHVQAIHDDFARRFAPKPIMVGETGWPSEGRRRETAEPSPVNQARFVRDFVHLADRLGWQYNLIEAIDQPWKRNNEGAVGGYWGMLDADRQDKGVLYGPVSNVPHWRLWLCISCAVMLATLAVAGRPRSARAALALPWLGAIAGACLTGWARQAGVGARYPGEWLWAAGLGLLSMALLADTALRSGHVTGWRTKAMHLATRYRNTLGLLAGYATAVEAVWMVFDPRYRNFATAGLLVPALVLLWRPAALAPHAARLLAGICTVSMPAQLVREGWQNPYAWGWAVVAGIMAWSLRPSAGRLHRP</sequence>
<keyword evidence="3" id="KW-0378">Hydrolase</keyword>
<dbReference type="PANTHER" id="PTHR16631:SF17">
    <property type="entry name" value="GLUCAN ENDO-1,3-BETA-GLUCOSIDASE BTGC"/>
    <property type="match status" value="1"/>
</dbReference>
<dbReference type="PROSITE" id="PS51257">
    <property type="entry name" value="PROKAR_LIPOPROTEIN"/>
    <property type="match status" value="1"/>
</dbReference>
<evidence type="ECO:0000256" key="12">
    <source>
        <dbReference type="SAM" id="Phobius"/>
    </source>
</evidence>
<feature type="transmembrane region" description="Helical" evidence="12">
    <location>
        <begin position="419"/>
        <end position="438"/>
    </location>
</feature>
<evidence type="ECO:0000256" key="11">
    <source>
        <dbReference type="ARBA" id="ARBA00043078"/>
    </source>
</evidence>
<organism evidence="13 14">
    <name type="scientific">Pseudomonas quercus</name>
    <dbReference type="NCBI Taxonomy" id="2722792"/>
    <lineage>
        <taxon>Bacteria</taxon>
        <taxon>Pseudomonadati</taxon>
        <taxon>Pseudomonadota</taxon>
        <taxon>Gammaproteobacteria</taxon>
        <taxon>Pseudomonadales</taxon>
        <taxon>Pseudomonadaceae</taxon>
        <taxon>Pseudomonas</taxon>
    </lineage>
</organism>
<evidence type="ECO:0000313" key="13">
    <source>
        <dbReference type="EMBL" id="NJP02184.1"/>
    </source>
</evidence>
<evidence type="ECO:0000256" key="10">
    <source>
        <dbReference type="ARBA" id="ARBA00042373"/>
    </source>
</evidence>